<gene>
    <name evidence="8" type="ORF">UN64_11295</name>
</gene>
<evidence type="ECO:0000256" key="1">
    <source>
        <dbReference type="ARBA" id="ARBA00004651"/>
    </source>
</evidence>
<evidence type="ECO:0000256" key="2">
    <source>
        <dbReference type="ARBA" id="ARBA00022475"/>
    </source>
</evidence>
<dbReference type="PANTHER" id="PTHR45138">
    <property type="entry name" value="REGULATORY COMPONENTS OF SENSORY TRANSDUCTION SYSTEM"/>
    <property type="match status" value="1"/>
</dbReference>
<dbReference type="FunFam" id="3.30.70.270:FF:000001">
    <property type="entry name" value="Diguanylate cyclase domain protein"/>
    <property type="match status" value="1"/>
</dbReference>
<dbReference type="Gene3D" id="3.30.70.270">
    <property type="match status" value="1"/>
</dbReference>
<reference evidence="8 9" key="1">
    <citation type="submission" date="2016-11" db="EMBL/GenBank/DDBJ databases">
        <authorList>
            <person name="Jaros S."/>
            <person name="Januszkiewicz K."/>
            <person name="Wedrychowicz H."/>
        </authorList>
    </citation>
    <scope>NUCLEOTIDE SEQUENCE [LARGE SCALE GENOMIC DNA]</scope>
    <source>
        <strain evidence="8 9">Con a/3</strain>
    </source>
</reference>
<dbReference type="InterPro" id="IPR029787">
    <property type="entry name" value="Nucleotide_cyclase"/>
</dbReference>
<evidence type="ECO:0000259" key="7">
    <source>
        <dbReference type="PROSITE" id="PS50887"/>
    </source>
</evidence>
<keyword evidence="4 6" id="KW-1133">Transmembrane helix</keyword>
<protein>
    <submittedName>
        <fullName evidence="8">GGDEF domain-containing protein</fullName>
    </submittedName>
</protein>
<dbReference type="InterPro" id="IPR043128">
    <property type="entry name" value="Rev_trsase/Diguanyl_cyclase"/>
</dbReference>
<feature type="domain" description="GGDEF" evidence="7">
    <location>
        <begin position="224"/>
        <end position="358"/>
    </location>
</feature>
<evidence type="ECO:0000256" key="4">
    <source>
        <dbReference type="ARBA" id="ARBA00022989"/>
    </source>
</evidence>
<dbReference type="GO" id="GO:0000155">
    <property type="term" value="F:phosphorelay sensor kinase activity"/>
    <property type="evidence" value="ECO:0007669"/>
    <property type="project" value="InterPro"/>
</dbReference>
<comment type="caution">
    <text evidence="8">The sequence shown here is derived from an EMBL/GenBank/DDBJ whole genome shotgun (WGS) entry which is preliminary data.</text>
</comment>
<dbReference type="NCBIfam" id="TIGR00254">
    <property type="entry name" value="GGDEF"/>
    <property type="match status" value="1"/>
</dbReference>
<name>A0A1V3GB14_9BACL</name>
<sequence length="358" mass="40181">MIKDLFANLAILISLLFLYTQVSNRSPLTSKSSYRIKAQSGIFGGILGNVLMHYSINIGTTIIDLRLIPIILLAYFGGVVPTFISMFMVIGGRFLIGINISSYASSILVFVVAIFSVLISNSNLSKQMKQLLMLTFINISASILFIYLIEDINFLITLLPIYWIASYLSGYIAFNTVTFLRKSQELFNKYKSESMIDPLTGLNNVRKFDEIFNQTLEELEKKNKKLSLLYIDIDFFKKINDTYGHAEGDVVLKELGYILRSCTRTFDIVSRNGGEEFTVLLLDCPLDQAVQIGERIRKTVEDKPFALTQGGTVNLTVSIGVSCYSDTTKETGLIINDADKALYEAKRSGRNMLCVAHY</sequence>
<dbReference type="AlphaFoldDB" id="A0A1V3GB14"/>
<keyword evidence="2" id="KW-1003">Cell membrane</keyword>
<dbReference type="GO" id="GO:0052621">
    <property type="term" value="F:diguanylate cyclase activity"/>
    <property type="evidence" value="ECO:0007669"/>
    <property type="project" value="TreeGrafter"/>
</dbReference>
<accession>A0A1V3GB14</accession>
<dbReference type="CDD" id="cd01949">
    <property type="entry name" value="GGDEF"/>
    <property type="match status" value="1"/>
</dbReference>
<dbReference type="GO" id="GO:0005886">
    <property type="term" value="C:plasma membrane"/>
    <property type="evidence" value="ECO:0007669"/>
    <property type="project" value="UniProtKB-SubCell"/>
</dbReference>
<evidence type="ECO:0000313" key="9">
    <source>
        <dbReference type="Proteomes" id="UP000188597"/>
    </source>
</evidence>
<dbReference type="PROSITE" id="PS50887">
    <property type="entry name" value="GGDEF"/>
    <property type="match status" value="1"/>
</dbReference>
<dbReference type="Pfam" id="PF07694">
    <property type="entry name" value="5TM-5TMR_LYT"/>
    <property type="match status" value="1"/>
</dbReference>
<proteinExistence type="predicted"/>
<comment type="subcellular location">
    <subcellularLocation>
        <location evidence="1">Cell membrane</location>
        <topology evidence="1">Multi-pass membrane protein</topology>
    </subcellularLocation>
</comment>
<keyword evidence="5 6" id="KW-0472">Membrane</keyword>
<dbReference type="InterPro" id="IPR011620">
    <property type="entry name" value="Sig_transdc_His_kinase_LytS_TM"/>
</dbReference>
<dbReference type="GO" id="GO:1902201">
    <property type="term" value="P:negative regulation of bacterial-type flagellum-dependent cell motility"/>
    <property type="evidence" value="ECO:0007669"/>
    <property type="project" value="TreeGrafter"/>
</dbReference>
<dbReference type="GO" id="GO:0043709">
    <property type="term" value="P:cell adhesion involved in single-species biofilm formation"/>
    <property type="evidence" value="ECO:0007669"/>
    <property type="project" value="TreeGrafter"/>
</dbReference>
<evidence type="ECO:0000256" key="3">
    <source>
        <dbReference type="ARBA" id="ARBA00022692"/>
    </source>
</evidence>
<dbReference type="Proteomes" id="UP000188597">
    <property type="component" value="Unassembled WGS sequence"/>
</dbReference>
<evidence type="ECO:0000313" key="8">
    <source>
        <dbReference type="EMBL" id="OOE13166.1"/>
    </source>
</evidence>
<feature type="transmembrane region" description="Helical" evidence="6">
    <location>
        <begin position="41"/>
        <end position="63"/>
    </location>
</feature>
<organism evidence="8 9">
    <name type="scientific">Fictibacillus arsenicus</name>
    <dbReference type="NCBI Taxonomy" id="255247"/>
    <lineage>
        <taxon>Bacteria</taxon>
        <taxon>Bacillati</taxon>
        <taxon>Bacillota</taxon>
        <taxon>Bacilli</taxon>
        <taxon>Bacillales</taxon>
        <taxon>Fictibacillaceae</taxon>
        <taxon>Fictibacillus</taxon>
    </lineage>
</organism>
<dbReference type="InterPro" id="IPR000160">
    <property type="entry name" value="GGDEF_dom"/>
</dbReference>
<dbReference type="SMART" id="SM00267">
    <property type="entry name" value="GGDEF"/>
    <property type="match status" value="1"/>
</dbReference>
<keyword evidence="3 6" id="KW-0812">Transmembrane</keyword>
<dbReference type="EMBL" id="MQMF01000002">
    <property type="protein sequence ID" value="OOE13166.1"/>
    <property type="molecule type" value="Genomic_DNA"/>
</dbReference>
<feature type="transmembrane region" description="Helical" evidence="6">
    <location>
        <begin position="131"/>
        <end position="149"/>
    </location>
</feature>
<evidence type="ECO:0000256" key="6">
    <source>
        <dbReference type="SAM" id="Phobius"/>
    </source>
</evidence>
<feature type="transmembrane region" description="Helical" evidence="6">
    <location>
        <begin position="96"/>
        <end position="119"/>
    </location>
</feature>
<dbReference type="SUPFAM" id="SSF55073">
    <property type="entry name" value="Nucleotide cyclase"/>
    <property type="match status" value="1"/>
</dbReference>
<dbReference type="Pfam" id="PF00990">
    <property type="entry name" value="GGDEF"/>
    <property type="match status" value="1"/>
</dbReference>
<dbReference type="PANTHER" id="PTHR45138:SF9">
    <property type="entry name" value="DIGUANYLATE CYCLASE DGCM-RELATED"/>
    <property type="match status" value="1"/>
</dbReference>
<feature type="transmembrane region" description="Helical" evidence="6">
    <location>
        <begin position="70"/>
        <end position="90"/>
    </location>
</feature>
<dbReference type="InterPro" id="IPR050469">
    <property type="entry name" value="Diguanylate_Cyclase"/>
</dbReference>
<feature type="transmembrane region" description="Helical" evidence="6">
    <location>
        <begin position="161"/>
        <end position="180"/>
    </location>
</feature>
<dbReference type="GO" id="GO:0071555">
    <property type="term" value="P:cell wall organization"/>
    <property type="evidence" value="ECO:0007669"/>
    <property type="project" value="InterPro"/>
</dbReference>
<evidence type="ECO:0000256" key="5">
    <source>
        <dbReference type="ARBA" id="ARBA00023136"/>
    </source>
</evidence>